<reference evidence="1 2" key="1">
    <citation type="submission" date="2016-10" db="EMBL/GenBank/DDBJ databases">
        <authorList>
            <person name="de Groot N.N."/>
        </authorList>
    </citation>
    <scope>NUCLEOTIDE SEQUENCE [LARGE SCALE GENOMIC DNA]</scope>
    <source>
        <strain evidence="1 2">LMG 18387</strain>
    </source>
</reference>
<accession>A0A1G7XPT6</accession>
<proteinExistence type="predicted"/>
<evidence type="ECO:0000313" key="2">
    <source>
        <dbReference type="Proteomes" id="UP000198606"/>
    </source>
</evidence>
<gene>
    <name evidence="1" type="ORF">SAMN05216588_101222</name>
</gene>
<dbReference type="AlphaFoldDB" id="A0A1G7XPT6"/>
<dbReference type="RefSeq" id="WP_084305792.1">
    <property type="nucleotide sequence ID" value="NZ_FNDG01000001.1"/>
</dbReference>
<evidence type="ECO:0000313" key="1">
    <source>
        <dbReference type="EMBL" id="SDG86214.1"/>
    </source>
</evidence>
<protein>
    <submittedName>
        <fullName evidence="1">Uncharacterized protein</fullName>
    </submittedName>
</protein>
<name>A0A1G7XPT6_9GAMM</name>
<dbReference type="STRING" id="29435.SAMN05216588_101222"/>
<dbReference type="Proteomes" id="UP000198606">
    <property type="component" value="Unassembled WGS sequence"/>
</dbReference>
<dbReference type="EMBL" id="FNDG01000001">
    <property type="protein sequence ID" value="SDG86214.1"/>
    <property type="molecule type" value="Genomic_DNA"/>
</dbReference>
<sequence length="152" mass="16520">MVKRTSSTQIVLEALQDLHAQEQIVTREALSDVTGLKVAVVDDRLKSLVADGLVARVQRGIYVPVEQHPPARQISKTILPDGTVKIDIGDDVLTLTPREDRMLANLFAGVTLQSATIELGHQAALMSGTMNSRLNRLERMLVRAVAEGGEAE</sequence>
<organism evidence="1 2">
    <name type="scientific">Phytopseudomonas flavescens</name>
    <dbReference type="NCBI Taxonomy" id="29435"/>
    <lineage>
        <taxon>Bacteria</taxon>
        <taxon>Pseudomonadati</taxon>
        <taxon>Pseudomonadota</taxon>
        <taxon>Gammaproteobacteria</taxon>
        <taxon>Pseudomonadales</taxon>
        <taxon>Pseudomonadaceae</taxon>
        <taxon>Phytopseudomonas</taxon>
    </lineage>
</organism>